<keyword evidence="6 7" id="KW-0539">Nucleus</keyword>
<dbReference type="InterPro" id="IPR006073">
    <property type="entry name" value="GTP-bd"/>
</dbReference>
<organism evidence="10 11">
    <name type="scientific">Anncaliia algerae PRA339</name>
    <dbReference type="NCBI Taxonomy" id="1288291"/>
    <lineage>
        <taxon>Eukaryota</taxon>
        <taxon>Fungi</taxon>
        <taxon>Fungi incertae sedis</taxon>
        <taxon>Microsporidia</taxon>
        <taxon>Tubulinosematoidea</taxon>
        <taxon>Tubulinosematidae</taxon>
        <taxon>Anncaliia</taxon>
    </lineage>
</organism>
<reference evidence="11" key="1">
    <citation type="submission" date="2013-02" db="EMBL/GenBank/DDBJ databases">
        <authorList>
            <consortium name="The Broad Institute Genome Sequencing Platform"/>
            <person name="Cuomo C."/>
            <person name="Becnel J."/>
            <person name="Sanscrainte N."/>
            <person name="Walker B."/>
            <person name="Young S.K."/>
            <person name="Zeng Q."/>
            <person name="Gargeya S."/>
            <person name="Fitzgerald M."/>
            <person name="Haas B."/>
            <person name="Abouelleil A."/>
            <person name="Alvarado L."/>
            <person name="Arachchi H.M."/>
            <person name="Berlin A.M."/>
            <person name="Chapman S.B."/>
            <person name="Dewar J."/>
            <person name="Goldberg J."/>
            <person name="Griggs A."/>
            <person name="Gujja S."/>
            <person name="Hansen M."/>
            <person name="Howarth C."/>
            <person name="Imamovic A."/>
            <person name="Larimer J."/>
            <person name="McCowan C."/>
            <person name="Murphy C."/>
            <person name="Neiman D."/>
            <person name="Pearson M."/>
            <person name="Priest M."/>
            <person name="Roberts A."/>
            <person name="Saif S."/>
            <person name="Shea T."/>
            <person name="Sisk P."/>
            <person name="Sykes S."/>
            <person name="Wortman J."/>
            <person name="Nusbaum C."/>
            <person name="Birren B."/>
        </authorList>
    </citation>
    <scope>NUCLEOTIDE SEQUENCE [LARGE SCALE GENOMIC DNA]</scope>
    <source>
        <strain evidence="11">PRA339</strain>
    </source>
</reference>
<evidence type="ECO:0000256" key="6">
    <source>
        <dbReference type="ARBA" id="ARBA00023242"/>
    </source>
</evidence>
<evidence type="ECO:0000256" key="3">
    <source>
        <dbReference type="ARBA" id="ARBA00022127"/>
    </source>
</evidence>
<proteinExistence type="inferred from homology"/>
<dbReference type="GO" id="GO:2000200">
    <property type="term" value="P:regulation of ribosomal subunit export from nucleus"/>
    <property type="evidence" value="ECO:0007669"/>
    <property type="project" value="EnsemblFungi"/>
</dbReference>
<feature type="domain" description="Nucleolar GTP-binding protein 2 N-terminal" evidence="9">
    <location>
        <begin position="19"/>
        <end position="125"/>
    </location>
</feature>
<dbReference type="GO" id="GO:0005654">
    <property type="term" value="C:nucleoplasm"/>
    <property type="evidence" value="ECO:0007669"/>
    <property type="project" value="EnsemblFungi"/>
</dbReference>
<dbReference type="SUPFAM" id="SSF52540">
    <property type="entry name" value="P-loop containing nucleoside triphosphate hydrolases"/>
    <property type="match status" value="1"/>
</dbReference>
<evidence type="ECO:0000256" key="2">
    <source>
        <dbReference type="ARBA" id="ARBA00004604"/>
    </source>
</evidence>
<sequence>MKTKENFYSTKKKEARKLMMRLSKPIRDRKGKIIKCAQFQNDKAGIGKVHADRKWFSATRTIAKEDIDKLANKERELSPFDVLLSKQMLPFDLLKNKETKIKKKVNFQEVYTKQSKKVKPNFDKFLLNKESTLEKVKTEVRNENNTDSDADMDDTIQRGQSKRIWKELFKVIDCSDVVIHVLDSRDPLNTKCDLIEKYVVEKNKKLIFVINKVDLVPFKNSMEWQKIISKKHPCLLFHANSINNTYGKMNLIGLLKQFKKMNDKEISVGFVGYPNIGKSSIINALLKRDACNVAPIPGETKYYQYLTLTKQINLIDSPGVIPVISTEQAVLKGAVRIENVKDPETYVELIFNNHKASMENVYGIKADTCETFIELFSKSYGKVMKGGVYNHECSARIILSDFIRGKIPFFSEPNDKFYKI</sequence>
<evidence type="ECO:0000256" key="4">
    <source>
        <dbReference type="ARBA" id="ARBA00022741"/>
    </source>
</evidence>
<dbReference type="Proteomes" id="UP000030655">
    <property type="component" value="Unassembled WGS sequence"/>
</dbReference>
<dbReference type="GO" id="GO:0005525">
    <property type="term" value="F:GTP binding"/>
    <property type="evidence" value="ECO:0007669"/>
    <property type="project" value="UniProtKB-KW"/>
</dbReference>
<dbReference type="PANTHER" id="PTHR11089:SF9">
    <property type="entry name" value="NUCLEOLAR GTP-BINDING PROTEIN 2"/>
    <property type="match status" value="1"/>
</dbReference>
<evidence type="ECO:0000313" key="10">
    <source>
        <dbReference type="EMBL" id="KCZ81701.1"/>
    </source>
</evidence>
<name>A0A059F422_9MICR</name>
<evidence type="ECO:0000259" key="8">
    <source>
        <dbReference type="Pfam" id="PF01926"/>
    </source>
</evidence>
<dbReference type="InterPro" id="IPR050755">
    <property type="entry name" value="TRAFAC_YlqF/YawG_RiboMat"/>
</dbReference>
<keyword evidence="11" id="KW-1185">Reference proteome</keyword>
<evidence type="ECO:0000256" key="5">
    <source>
        <dbReference type="ARBA" id="ARBA00023134"/>
    </source>
</evidence>
<reference evidence="10 11" key="2">
    <citation type="submission" date="2014-03" db="EMBL/GenBank/DDBJ databases">
        <title>The Genome Sequence of Anncaliia algerae insect isolate PRA339.</title>
        <authorList>
            <consortium name="The Broad Institute Genome Sequencing Platform"/>
            <consortium name="The Broad Institute Genome Sequencing Center for Infectious Disease"/>
            <person name="Cuomo C."/>
            <person name="Becnel J."/>
            <person name="Sanscrainte N."/>
            <person name="Walker B."/>
            <person name="Young S.K."/>
            <person name="Zeng Q."/>
            <person name="Gargeya S."/>
            <person name="Fitzgerald M."/>
            <person name="Haas B."/>
            <person name="Abouelleil A."/>
            <person name="Alvarado L."/>
            <person name="Arachchi H.M."/>
            <person name="Berlin A.M."/>
            <person name="Chapman S.B."/>
            <person name="Dewar J."/>
            <person name="Goldberg J."/>
            <person name="Griggs A."/>
            <person name="Gujja S."/>
            <person name="Hansen M."/>
            <person name="Howarth C."/>
            <person name="Imamovic A."/>
            <person name="Larimer J."/>
            <person name="McCowan C."/>
            <person name="Murphy C."/>
            <person name="Neiman D."/>
            <person name="Pearson M."/>
            <person name="Priest M."/>
            <person name="Roberts A."/>
            <person name="Saif S."/>
            <person name="Shea T."/>
            <person name="Sisk P."/>
            <person name="Sykes S."/>
            <person name="Wortman J."/>
            <person name="Nusbaum C."/>
            <person name="Birren B."/>
        </authorList>
    </citation>
    <scope>NUCLEOTIDE SEQUENCE [LARGE SCALE GENOMIC DNA]</scope>
    <source>
        <strain evidence="10 11">PRA339</strain>
    </source>
</reference>
<dbReference type="GO" id="GO:0005730">
    <property type="term" value="C:nucleolus"/>
    <property type="evidence" value="ECO:0007669"/>
    <property type="project" value="UniProtKB-SubCell"/>
</dbReference>
<evidence type="ECO:0000256" key="1">
    <source>
        <dbReference type="ARBA" id="ARBA00003892"/>
    </source>
</evidence>
<evidence type="ECO:0000313" key="11">
    <source>
        <dbReference type="Proteomes" id="UP000030655"/>
    </source>
</evidence>
<dbReference type="InterPro" id="IPR023179">
    <property type="entry name" value="GTP-bd_ortho_bundle_sf"/>
</dbReference>
<dbReference type="STRING" id="1288291.A0A059F422"/>
<dbReference type="VEuPathDB" id="MicrosporidiaDB:H312_00879"/>
<dbReference type="GO" id="GO:0030687">
    <property type="term" value="C:preribosome, large subunit precursor"/>
    <property type="evidence" value="ECO:0007669"/>
    <property type="project" value="EnsemblFungi"/>
</dbReference>
<evidence type="ECO:0000256" key="7">
    <source>
        <dbReference type="RuleBase" id="RU364023"/>
    </source>
</evidence>
<comment type="function">
    <text evidence="1 7">GTPase that associates with pre-60S ribosomal subunits in the nucleolus and is required for their nuclear export and maturation.</text>
</comment>
<comment type="similarity">
    <text evidence="7">Belongs to the TRAFAC class YlqF/YawG GTPase family. NOG2 subfamily.</text>
</comment>
<dbReference type="PANTHER" id="PTHR11089">
    <property type="entry name" value="GTP-BINDING PROTEIN-RELATED"/>
    <property type="match status" value="1"/>
</dbReference>
<dbReference type="InterPro" id="IPR027417">
    <property type="entry name" value="P-loop_NTPase"/>
</dbReference>
<comment type="subcellular location">
    <subcellularLocation>
        <location evidence="2 7">Nucleus</location>
        <location evidence="2 7">Nucleolus</location>
    </subcellularLocation>
</comment>
<protein>
    <recommendedName>
        <fullName evidence="3 7">Nucleolar GTP-binding protein 2</fullName>
    </recommendedName>
</protein>
<dbReference type="PRINTS" id="PR00326">
    <property type="entry name" value="GTP1OBG"/>
</dbReference>
<dbReference type="Pfam" id="PF01926">
    <property type="entry name" value="MMR_HSR1"/>
    <property type="match status" value="1"/>
</dbReference>
<feature type="domain" description="G" evidence="8">
    <location>
        <begin position="268"/>
        <end position="328"/>
    </location>
</feature>
<keyword evidence="5 7" id="KW-0342">GTP-binding</keyword>
<evidence type="ECO:0000259" key="9">
    <source>
        <dbReference type="Pfam" id="PF08153"/>
    </source>
</evidence>
<dbReference type="AlphaFoldDB" id="A0A059F422"/>
<dbReference type="HOGENOM" id="CLU_011106_4_2_1"/>
<keyword evidence="4 7" id="KW-0547">Nucleotide-binding</keyword>
<gene>
    <name evidence="10" type="ORF">H312_00879</name>
</gene>
<accession>A0A059F422</accession>
<dbReference type="Pfam" id="PF08153">
    <property type="entry name" value="NGP1NT"/>
    <property type="match status" value="1"/>
</dbReference>
<dbReference type="Gene3D" id="1.10.1580.10">
    <property type="match status" value="1"/>
</dbReference>
<dbReference type="Gene3D" id="3.40.50.300">
    <property type="entry name" value="P-loop containing nucleotide triphosphate hydrolases"/>
    <property type="match status" value="1"/>
</dbReference>
<dbReference type="GO" id="GO:0070180">
    <property type="term" value="F:large ribosomal subunit rRNA binding"/>
    <property type="evidence" value="ECO:0007669"/>
    <property type="project" value="EnsemblFungi"/>
</dbReference>
<dbReference type="EMBL" id="KK365138">
    <property type="protein sequence ID" value="KCZ81701.1"/>
    <property type="molecule type" value="Genomic_DNA"/>
</dbReference>
<dbReference type="GO" id="GO:0000055">
    <property type="term" value="P:ribosomal large subunit export from nucleus"/>
    <property type="evidence" value="ECO:0007669"/>
    <property type="project" value="EnsemblFungi"/>
</dbReference>
<dbReference type="InterPro" id="IPR012971">
    <property type="entry name" value="NOG2_N_dom"/>
</dbReference>
<dbReference type="OrthoDB" id="444945at2759"/>